<evidence type="ECO:0000256" key="1">
    <source>
        <dbReference type="SAM" id="Coils"/>
    </source>
</evidence>
<reference evidence="2 3" key="1">
    <citation type="submission" date="2024-08" db="EMBL/GenBank/DDBJ databases">
        <authorList>
            <person name="Cucini C."/>
            <person name="Frati F."/>
        </authorList>
    </citation>
    <scope>NUCLEOTIDE SEQUENCE [LARGE SCALE GENOMIC DNA]</scope>
</reference>
<keyword evidence="3" id="KW-1185">Reference proteome</keyword>
<keyword evidence="1" id="KW-0175">Coiled coil</keyword>
<dbReference type="EMBL" id="CAXLJM020000133">
    <property type="protein sequence ID" value="CAL8140023.1"/>
    <property type="molecule type" value="Genomic_DNA"/>
</dbReference>
<feature type="coiled-coil region" evidence="1">
    <location>
        <begin position="104"/>
        <end position="131"/>
    </location>
</feature>
<evidence type="ECO:0000313" key="3">
    <source>
        <dbReference type="Proteomes" id="UP001642540"/>
    </source>
</evidence>
<protein>
    <submittedName>
        <fullName evidence="2">Uncharacterized protein</fullName>
    </submittedName>
</protein>
<comment type="caution">
    <text evidence="2">The sequence shown here is derived from an EMBL/GenBank/DDBJ whole genome shotgun (WGS) entry which is preliminary data.</text>
</comment>
<accession>A0ABP1RZQ8</accession>
<sequence>MDERKKSVIINELIVSLQHAVITCRTSNDIVEAFSNFYEDDEVLEARNVILKLNGQRATSRKADKKKLVAECLDYVRKEDFKGKNLEFGATNVFKICNVHAGIGEDLRQEIAEVRAKYESLTRAIGELKTLSNGLENVASDLKTFHGTVHSPTKPTKPSYLKIANTGIKMRHISGSSRPVTPVSPPISQKIAMQRDAGNVEDGTDMNQEPFTLVKRKKNKSSSRVTGVGGTADSNVKSVPKPRVGLLFLSRCTPETTCDDIGTHIFRSVKSFKLLDVETWKTKYNTYSSFKISFNLETEKLSAFLKETVTAELWPAGSLIKPFGLKKLLKPSNTQV</sequence>
<name>A0ABP1RZQ8_9HEXA</name>
<evidence type="ECO:0000313" key="2">
    <source>
        <dbReference type="EMBL" id="CAL8140023.1"/>
    </source>
</evidence>
<gene>
    <name evidence="2" type="ORF">ODALV1_LOCUS28107</name>
</gene>
<proteinExistence type="predicted"/>
<organism evidence="2 3">
    <name type="scientific">Orchesella dallaii</name>
    <dbReference type="NCBI Taxonomy" id="48710"/>
    <lineage>
        <taxon>Eukaryota</taxon>
        <taxon>Metazoa</taxon>
        <taxon>Ecdysozoa</taxon>
        <taxon>Arthropoda</taxon>
        <taxon>Hexapoda</taxon>
        <taxon>Collembola</taxon>
        <taxon>Entomobryomorpha</taxon>
        <taxon>Entomobryoidea</taxon>
        <taxon>Orchesellidae</taxon>
        <taxon>Orchesellinae</taxon>
        <taxon>Orchesella</taxon>
    </lineage>
</organism>
<dbReference type="Proteomes" id="UP001642540">
    <property type="component" value="Unassembled WGS sequence"/>
</dbReference>